<keyword evidence="1" id="KW-0813">Transport</keyword>
<dbReference type="eggNOG" id="COG4559">
    <property type="taxonomic scope" value="Bacteria"/>
</dbReference>
<dbReference type="OrthoDB" id="9799337at2"/>
<reference evidence="7" key="1">
    <citation type="submission" date="2010-05" db="EMBL/GenBank/DDBJ databases">
        <title>The complete genome of Truepera radiovictris DSM 17093.</title>
        <authorList>
            <consortium name="US DOE Joint Genome Institute (JGI-PGF)"/>
            <person name="Lucas S."/>
            <person name="Copeland A."/>
            <person name="Lapidus A."/>
            <person name="Glavina del Rio T."/>
            <person name="Dalin E."/>
            <person name="Tice H."/>
            <person name="Bruce D."/>
            <person name="Goodwin L."/>
            <person name="Pitluck S."/>
            <person name="Kyrpides N."/>
            <person name="Mavromatis K."/>
            <person name="Ovchinnikova G."/>
            <person name="Munk A.C."/>
            <person name="Detter J.C."/>
            <person name="Han C."/>
            <person name="Tapia R."/>
            <person name="Land M."/>
            <person name="Hauser L."/>
            <person name="Markowitz V."/>
            <person name="Cheng J.-F."/>
            <person name="Hugenholtz P."/>
            <person name="Woyke T."/>
            <person name="Wu D."/>
            <person name="Tindall B."/>
            <person name="Pomrenke H.G."/>
            <person name="Brambilla E."/>
            <person name="Klenk H.-P."/>
            <person name="Eisen J.A."/>
        </authorList>
    </citation>
    <scope>NUCLEOTIDE SEQUENCE [LARGE SCALE GENOMIC DNA]</scope>
    <source>
        <strain evidence="7">DSM 17093 / CIP 108686 / LMG 22925 / RQ-24</strain>
    </source>
</reference>
<evidence type="ECO:0000259" key="5">
    <source>
        <dbReference type="PROSITE" id="PS50893"/>
    </source>
</evidence>
<dbReference type="EMBL" id="CP002049">
    <property type="protein sequence ID" value="ADI13255.1"/>
    <property type="molecule type" value="Genomic_DNA"/>
</dbReference>
<dbReference type="GO" id="GO:0005524">
    <property type="term" value="F:ATP binding"/>
    <property type="evidence" value="ECO:0007669"/>
    <property type="project" value="UniProtKB-KW"/>
</dbReference>
<evidence type="ECO:0000313" key="7">
    <source>
        <dbReference type="Proteomes" id="UP000000379"/>
    </source>
</evidence>
<dbReference type="InterPro" id="IPR003439">
    <property type="entry name" value="ABC_transporter-like_ATP-bd"/>
</dbReference>
<dbReference type="SMART" id="SM00382">
    <property type="entry name" value="AAA"/>
    <property type="match status" value="1"/>
</dbReference>
<dbReference type="STRING" id="649638.Trad_0113"/>
<evidence type="ECO:0000313" key="6">
    <source>
        <dbReference type="EMBL" id="ADI13255.1"/>
    </source>
</evidence>
<dbReference type="PROSITE" id="PS00211">
    <property type="entry name" value="ABC_TRANSPORTER_1"/>
    <property type="match status" value="1"/>
</dbReference>
<proteinExistence type="predicted"/>
<dbReference type="PROSITE" id="PS50893">
    <property type="entry name" value="ABC_TRANSPORTER_2"/>
    <property type="match status" value="1"/>
</dbReference>
<dbReference type="InterPro" id="IPR017871">
    <property type="entry name" value="ABC_transporter-like_CS"/>
</dbReference>
<dbReference type="InterPro" id="IPR003593">
    <property type="entry name" value="AAA+_ATPase"/>
</dbReference>
<dbReference type="GO" id="GO:0016887">
    <property type="term" value="F:ATP hydrolysis activity"/>
    <property type="evidence" value="ECO:0007669"/>
    <property type="project" value="InterPro"/>
</dbReference>
<evidence type="ECO:0000256" key="1">
    <source>
        <dbReference type="ARBA" id="ARBA00022448"/>
    </source>
</evidence>
<dbReference type="FunFam" id="3.40.50.300:FF:000134">
    <property type="entry name" value="Iron-enterobactin ABC transporter ATP-binding protein"/>
    <property type="match status" value="1"/>
</dbReference>
<dbReference type="Gene3D" id="3.40.50.300">
    <property type="entry name" value="P-loop containing nucleotide triphosphate hydrolases"/>
    <property type="match status" value="1"/>
</dbReference>
<dbReference type="NCBIfam" id="NF010068">
    <property type="entry name" value="PRK13548.1"/>
    <property type="match status" value="1"/>
</dbReference>
<keyword evidence="2" id="KW-0547">Nucleotide-binding</keyword>
<keyword evidence="3" id="KW-0067">ATP-binding</keyword>
<keyword evidence="4" id="KW-1278">Translocase</keyword>
<organism evidence="6 7">
    <name type="scientific">Truepera radiovictrix (strain DSM 17093 / CIP 108686 / LMG 22925 / RQ-24)</name>
    <dbReference type="NCBI Taxonomy" id="649638"/>
    <lineage>
        <taxon>Bacteria</taxon>
        <taxon>Thermotogati</taxon>
        <taxon>Deinococcota</taxon>
        <taxon>Deinococci</taxon>
        <taxon>Trueperales</taxon>
        <taxon>Trueperaceae</taxon>
        <taxon>Truepera</taxon>
    </lineage>
</organism>
<dbReference type="RefSeq" id="WP_013176635.1">
    <property type="nucleotide sequence ID" value="NC_014221.1"/>
</dbReference>
<evidence type="ECO:0000256" key="3">
    <source>
        <dbReference type="ARBA" id="ARBA00022840"/>
    </source>
</evidence>
<name>D7CXD1_TRURR</name>
<reference evidence="6 7" key="2">
    <citation type="journal article" date="2011" name="Stand. Genomic Sci.">
        <title>Complete genome sequence of Truepera radiovictrix type strain (RQ-24).</title>
        <authorList>
            <person name="Ivanova N."/>
            <person name="Rohde C."/>
            <person name="Munk C."/>
            <person name="Nolan M."/>
            <person name="Lucas S."/>
            <person name="Del Rio T.G."/>
            <person name="Tice H."/>
            <person name="Deshpande S."/>
            <person name="Cheng J.F."/>
            <person name="Tapia R."/>
            <person name="Han C."/>
            <person name="Goodwin L."/>
            <person name="Pitluck S."/>
            <person name="Liolios K."/>
            <person name="Mavromatis K."/>
            <person name="Mikhailova N."/>
            <person name="Pati A."/>
            <person name="Chen A."/>
            <person name="Palaniappan K."/>
            <person name="Land M."/>
            <person name="Hauser L."/>
            <person name="Chang Y.J."/>
            <person name="Jeffries C.D."/>
            <person name="Brambilla E."/>
            <person name="Rohde M."/>
            <person name="Goker M."/>
            <person name="Tindall B.J."/>
            <person name="Woyke T."/>
            <person name="Bristow J."/>
            <person name="Eisen J.A."/>
            <person name="Markowitz V."/>
            <person name="Hugenholtz P."/>
            <person name="Kyrpides N.C."/>
            <person name="Klenk H.P."/>
            <person name="Lapidus A."/>
        </authorList>
    </citation>
    <scope>NUCLEOTIDE SEQUENCE [LARGE SCALE GENOMIC DNA]</scope>
    <source>
        <strain evidence="7">DSM 17093 / CIP 108686 / LMG 22925 / RQ-24</strain>
    </source>
</reference>
<dbReference type="Pfam" id="PF00005">
    <property type="entry name" value="ABC_tran"/>
    <property type="match status" value="1"/>
</dbReference>
<keyword evidence="7" id="KW-1185">Reference proteome</keyword>
<dbReference type="SUPFAM" id="SSF52540">
    <property type="entry name" value="P-loop containing nucleoside triphosphate hydrolases"/>
    <property type="match status" value="1"/>
</dbReference>
<dbReference type="HOGENOM" id="CLU_000604_1_11_0"/>
<accession>D7CXD1</accession>
<dbReference type="CDD" id="cd03214">
    <property type="entry name" value="ABC_Iron-Siderophores_B12_Hemin"/>
    <property type="match status" value="1"/>
</dbReference>
<dbReference type="Proteomes" id="UP000000379">
    <property type="component" value="Chromosome"/>
</dbReference>
<dbReference type="KEGG" id="tra:Trad_0113"/>
<feature type="domain" description="ABC transporter" evidence="5">
    <location>
        <begin position="2"/>
        <end position="236"/>
    </location>
</feature>
<sequence length="269" mass="29032">MLEVSGLGYRAAGRWLVRDVALQVPAGEFCAILGPNGAGKTTLLRLLSGELTPSRGAVQLLGRPLSSYAPLALAQQRALLSQKRHLEFPFRALEVVMLGRLPHQARGHETPRDRAVVAESLTRVEAQGLSERVYPSLSGGEASRVDLARVLAQEPQLLLLDEPTNHLDPRHQLAVLALARELAAGGCAVIATMHDLNLAARFADRLVLMHRGEVVSLGSASEVLTEDRLRSVYGVEAQVTQLRGRPLVVLEGATPRDPQPHDPHALVSV</sequence>
<protein>
    <submittedName>
        <fullName evidence="6">ABC transporter related protein</fullName>
    </submittedName>
</protein>
<dbReference type="InterPro" id="IPR027417">
    <property type="entry name" value="P-loop_NTPase"/>
</dbReference>
<dbReference type="AlphaFoldDB" id="D7CXD1"/>
<evidence type="ECO:0000256" key="4">
    <source>
        <dbReference type="ARBA" id="ARBA00022967"/>
    </source>
</evidence>
<dbReference type="PANTHER" id="PTHR42794:SF1">
    <property type="entry name" value="HEMIN IMPORT ATP-BINDING PROTEIN HMUV"/>
    <property type="match status" value="1"/>
</dbReference>
<evidence type="ECO:0000256" key="2">
    <source>
        <dbReference type="ARBA" id="ARBA00022741"/>
    </source>
</evidence>
<dbReference type="PANTHER" id="PTHR42794">
    <property type="entry name" value="HEMIN IMPORT ATP-BINDING PROTEIN HMUV"/>
    <property type="match status" value="1"/>
</dbReference>
<gene>
    <name evidence="6" type="ordered locus">Trad_0113</name>
</gene>